<accession>A0A1Q9C4M0</accession>
<name>A0A1Q9C4M0_SYMMI</name>
<protein>
    <submittedName>
        <fullName evidence="1">Uncharacterized protein</fullName>
    </submittedName>
</protein>
<evidence type="ECO:0000313" key="2">
    <source>
        <dbReference type="Proteomes" id="UP000186817"/>
    </source>
</evidence>
<keyword evidence="2" id="KW-1185">Reference proteome</keyword>
<comment type="caution">
    <text evidence="1">The sequence shown here is derived from an EMBL/GenBank/DDBJ whole genome shotgun (WGS) entry which is preliminary data.</text>
</comment>
<dbReference type="OrthoDB" id="465927at2759"/>
<dbReference type="Proteomes" id="UP000186817">
    <property type="component" value="Unassembled WGS sequence"/>
</dbReference>
<dbReference type="AlphaFoldDB" id="A0A1Q9C4M0"/>
<dbReference type="EMBL" id="LSRX01001701">
    <property type="protein sequence ID" value="OLP77846.1"/>
    <property type="molecule type" value="Genomic_DNA"/>
</dbReference>
<sequence>MAHADGRSGKRQKKLQALLDFQGGLPAHSQAALAAILEKCRTHGVPEASSSKMQRNARLHLLESSHGGGLGPILQSSILTMQDGSTRWFLAMFWGELTGHKPTLEQQQTMPVPIDDPEELFIDTTCTTYEQLRLVSDEEVLASYQRLAARAATCSKKDFQRWEQAMGLTYTNKALLTNEALLERNLLQPCSSFCHDYMHGVFQGTAVVVLHHFMHEVHAHVDVWKFLHDYGPFQFPHQWKMTHLKVLFDEKRAVKSKGAMKFSCLASECAAIYGPMRHFVHSVLEPRNICPEACKAFLCMASLVDQVHEGVNHQCTTRQSLLSAVEASIASFRTWNPCGMIRKWHWLLHLPDTLARFGYLPSCFAAERKHKTISSIATRLQKTVDFELHLMQSILPQEIYALKEENLFPPGVHFNKPKKATSKELKTMAQFLSHTPTEAHVASSVTLPSGVQVHSHDVIVYTMDKQTWEVGQVLFHADVFGSQVTLLHAWDMLEAKAMQRVATYHPSGRHGFIPVQAILFAVVFAKPQNGQAKVLMPYSMYCRPQFAENEASRCTTFACTSHRHSCSFRPGGHFTLLRLQFCMHKPCGCSSFSC</sequence>
<reference evidence="1 2" key="1">
    <citation type="submission" date="2016-02" db="EMBL/GenBank/DDBJ databases">
        <title>Genome analysis of coral dinoflagellate symbionts highlights evolutionary adaptations to a symbiotic lifestyle.</title>
        <authorList>
            <person name="Aranda M."/>
            <person name="Li Y."/>
            <person name="Liew Y.J."/>
            <person name="Baumgarten S."/>
            <person name="Simakov O."/>
            <person name="Wilson M."/>
            <person name="Piel J."/>
            <person name="Ashoor H."/>
            <person name="Bougouffa S."/>
            <person name="Bajic V.B."/>
            <person name="Ryu T."/>
            <person name="Ravasi T."/>
            <person name="Bayer T."/>
            <person name="Micklem G."/>
            <person name="Kim H."/>
            <person name="Bhak J."/>
            <person name="Lajeunesse T.C."/>
            <person name="Voolstra C.R."/>
        </authorList>
    </citation>
    <scope>NUCLEOTIDE SEQUENCE [LARGE SCALE GENOMIC DNA]</scope>
    <source>
        <strain evidence="1 2">CCMP2467</strain>
    </source>
</reference>
<organism evidence="1 2">
    <name type="scientific">Symbiodinium microadriaticum</name>
    <name type="common">Dinoflagellate</name>
    <name type="synonym">Zooxanthella microadriatica</name>
    <dbReference type="NCBI Taxonomy" id="2951"/>
    <lineage>
        <taxon>Eukaryota</taxon>
        <taxon>Sar</taxon>
        <taxon>Alveolata</taxon>
        <taxon>Dinophyceae</taxon>
        <taxon>Suessiales</taxon>
        <taxon>Symbiodiniaceae</taxon>
        <taxon>Symbiodinium</taxon>
    </lineage>
</organism>
<evidence type="ECO:0000313" key="1">
    <source>
        <dbReference type="EMBL" id="OLP77846.1"/>
    </source>
</evidence>
<gene>
    <name evidence="1" type="ORF">AK812_SmicGene42049</name>
</gene>
<proteinExistence type="predicted"/>